<dbReference type="Proteomes" id="UP000308705">
    <property type="component" value="Unassembled WGS sequence"/>
</dbReference>
<proteinExistence type="predicted"/>
<dbReference type="OrthoDB" id="3535634at2"/>
<evidence type="ECO:0000313" key="1">
    <source>
        <dbReference type="EMBL" id="TKK88351.1"/>
    </source>
</evidence>
<name>A0A4U3MGN9_9ACTN</name>
<evidence type="ECO:0000313" key="2">
    <source>
        <dbReference type="Proteomes" id="UP000308705"/>
    </source>
</evidence>
<gene>
    <name evidence="1" type="ORF">FDA94_13690</name>
</gene>
<protein>
    <submittedName>
        <fullName evidence="1">Uncharacterized protein</fullName>
    </submittedName>
</protein>
<accession>A0A4U3MGN9</accession>
<keyword evidence="2" id="KW-1185">Reference proteome</keyword>
<reference evidence="1 2" key="1">
    <citation type="submission" date="2019-04" db="EMBL/GenBank/DDBJ databases">
        <title>Herbidospora sp. NEAU-GS14.nov., a novel actinomycete isolated from soil.</title>
        <authorList>
            <person name="Han L."/>
        </authorList>
    </citation>
    <scope>NUCLEOTIDE SEQUENCE [LARGE SCALE GENOMIC DNA]</scope>
    <source>
        <strain evidence="1 2">NEAU-GS14</strain>
    </source>
</reference>
<organism evidence="1 2">
    <name type="scientific">Herbidospora galbida</name>
    <dbReference type="NCBI Taxonomy" id="2575442"/>
    <lineage>
        <taxon>Bacteria</taxon>
        <taxon>Bacillati</taxon>
        <taxon>Actinomycetota</taxon>
        <taxon>Actinomycetes</taxon>
        <taxon>Streptosporangiales</taxon>
        <taxon>Streptosporangiaceae</taxon>
        <taxon>Herbidospora</taxon>
    </lineage>
</organism>
<dbReference type="RefSeq" id="WP_137247437.1">
    <property type="nucleotide sequence ID" value="NZ_SZQA01000011.1"/>
</dbReference>
<dbReference type="EMBL" id="SZQA01000011">
    <property type="protein sequence ID" value="TKK88351.1"/>
    <property type="molecule type" value="Genomic_DNA"/>
</dbReference>
<dbReference type="AlphaFoldDB" id="A0A4U3MGN9"/>
<comment type="caution">
    <text evidence="1">The sequence shown here is derived from an EMBL/GenBank/DDBJ whole genome shotgun (WGS) entry which is preliminary data.</text>
</comment>
<sequence length="93" mass="9959">MSNDYFVTYTTPRGSVISLPFLSEQQKNAVIAALNPGPERGLTTADNETCGQCQGAGGWHEVVEFKTASGATVVTRKWVNCHRCGGTGQTPKK</sequence>